<dbReference type="Proteomes" id="UP000053105">
    <property type="component" value="Unassembled WGS sequence"/>
</dbReference>
<gene>
    <name evidence="1" type="ORF">WN51_12195</name>
</gene>
<dbReference type="AlphaFoldDB" id="A0A0N0U5Z3"/>
<protein>
    <submittedName>
        <fullName evidence="1">Uncharacterized protein</fullName>
    </submittedName>
</protein>
<dbReference type="PANTHER" id="PTHR47326">
    <property type="entry name" value="TRANSPOSABLE ELEMENT TC3 TRANSPOSASE-LIKE PROTEIN"/>
    <property type="match status" value="1"/>
</dbReference>
<dbReference type="PANTHER" id="PTHR47326:SF1">
    <property type="entry name" value="HTH PSQ-TYPE DOMAIN-CONTAINING PROTEIN"/>
    <property type="match status" value="1"/>
</dbReference>
<evidence type="ECO:0000313" key="1">
    <source>
        <dbReference type="EMBL" id="KOX75451.1"/>
    </source>
</evidence>
<keyword evidence="2" id="KW-1185">Reference proteome</keyword>
<accession>A0A0N0U5Z3</accession>
<organism evidence="1 2">
    <name type="scientific">Melipona quadrifasciata</name>
    <dbReference type="NCBI Taxonomy" id="166423"/>
    <lineage>
        <taxon>Eukaryota</taxon>
        <taxon>Metazoa</taxon>
        <taxon>Ecdysozoa</taxon>
        <taxon>Arthropoda</taxon>
        <taxon>Hexapoda</taxon>
        <taxon>Insecta</taxon>
        <taxon>Pterygota</taxon>
        <taxon>Neoptera</taxon>
        <taxon>Endopterygota</taxon>
        <taxon>Hymenoptera</taxon>
        <taxon>Apocrita</taxon>
        <taxon>Aculeata</taxon>
        <taxon>Apoidea</taxon>
        <taxon>Anthophila</taxon>
        <taxon>Apidae</taxon>
        <taxon>Melipona</taxon>
    </lineage>
</organism>
<dbReference type="EMBL" id="KQ435762">
    <property type="protein sequence ID" value="KOX75451.1"/>
    <property type="molecule type" value="Genomic_DNA"/>
</dbReference>
<reference evidence="1 2" key="1">
    <citation type="submission" date="2015-07" db="EMBL/GenBank/DDBJ databases">
        <title>The genome of Melipona quadrifasciata.</title>
        <authorList>
            <person name="Pan H."/>
            <person name="Kapheim K."/>
        </authorList>
    </citation>
    <scope>NUCLEOTIDE SEQUENCE [LARGE SCALE GENOMIC DNA]</scope>
    <source>
        <strain evidence="1">0111107301</strain>
        <tissue evidence="1">Whole body</tissue>
    </source>
</reference>
<sequence length="159" mass="18636">MSRAFVRYTIRNVRIWRSENPHVTRELQRDSPKMNVWCGIMRNRTIGPFFLDGGPPYWELHVRGFLNETFPDRWIGRGRSPDITALDFFLWGSVKDIVYRTKVRDMTDLKQRITDAIATIDESMLQQHGKKSSTVLMCFVQLMVPLQRCIKCSGKNLNI</sequence>
<dbReference type="InterPro" id="IPR036397">
    <property type="entry name" value="RNaseH_sf"/>
</dbReference>
<dbReference type="Gene3D" id="3.30.420.10">
    <property type="entry name" value="Ribonuclease H-like superfamily/Ribonuclease H"/>
    <property type="match status" value="1"/>
</dbReference>
<dbReference type="OrthoDB" id="9986793at2759"/>
<dbReference type="GO" id="GO:0003676">
    <property type="term" value="F:nucleic acid binding"/>
    <property type="evidence" value="ECO:0007669"/>
    <property type="project" value="InterPro"/>
</dbReference>
<proteinExistence type="predicted"/>
<evidence type="ECO:0000313" key="2">
    <source>
        <dbReference type="Proteomes" id="UP000053105"/>
    </source>
</evidence>
<name>A0A0N0U5Z3_9HYME</name>